<feature type="coiled-coil region" evidence="1">
    <location>
        <begin position="612"/>
        <end position="639"/>
    </location>
</feature>
<protein>
    <submittedName>
        <fullName evidence="3">Uncharacterized protein</fullName>
    </submittedName>
</protein>
<feature type="compositionally biased region" description="Polar residues" evidence="2">
    <location>
        <begin position="1"/>
        <end position="10"/>
    </location>
</feature>
<comment type="caution">
    <text evidence="3">The sequence shown here is derived from an EMBL/GenBank/DDBJ whole genome shotgun (WGS) entry which is preliminary data.</text>
</comment>
<feature type="coiled-coil region" evidence="1">
    <location>
        <begin position="195"/>
        <end position="222"/>
    </location>
</feature>
<keyword evidence="1" id="KW-0175">Coiled coil</keyword>
<gene>
    <name evidence="3" type="ORF">WKI299_LOCUS34779</name>
</gene>
<proteinExistence type="predicted"/>
<accession>A0A816ZEA1</accession>
<dbReference type="EMBL" id="CAJNRF010016543">
    <property type="protein sequence ID" value="CAF2206521.1"/>
    <property type="molecule type" value="Genomic_DNA"/>
</dbReference>
<feature type="non-terminal residue" evidence="3">
    <location>
        <position position="1"/>
    </location>
</feature>
<evidence type="ECO:0000313" key="3">
    <source>
        <dbReference type="EMBL" id="CAF2206521.1"/>
    </source>
</evidence>
<name>A0A816ZEA1_9BILA</name>
<organism evidence="3 4">
    <name type="scientific">Rotaria magnacalcarata</name>
    <dbReference type="NCBI Taxonomy" id="392030"/>
    <lineage>
        <taxon>Eukaryota</taxon>
        <taxon>Metazoa</taxon>
        <taxon>Spiralia</taxon>
        <taxon>Gnathifera</taxon>
        <taxon>Rotifera</taxon>
        <taxon>Eurotatoria</taxon>
        <taxon>Bdelloidea</taxon>
        <taxon>Philodinida</taxon>
        <taxon>Philodinidae</taxon>
        <taxon>Rotaria</taxon>
    </lineage>
</organism>
<evidence type="ECO:0000256" key="2">
    <source>
        <dbReference type="SAM" id="MobiDB-lite"/>
    </source>
</evidence>
<feature type="region of interest" description="Disordered" evidence="2">
    <location>
        <begin position="1"/>
        <end position="24"/>
    </location>
</feature>
<dbReference type="Proteomes" id="UP000663856">
    <property type="component" value="Unassembled WGS sequence"/>
</dbReference>
<reference evidence="3" key="1">
    <citation type="submission" date="2021-02" db="EMBL/GenBank/DDBJ databases">
        <authorList>
            <person name="Nowell W R."/>
        </authorList>
    </citation>
    <scope>NUCLEOTIDE SEQUENCE</scope>
</reference>
<sequence length="671" mass="79909">MATKNTNSYIQEEEEEEERGETLQHLDKMSSDLPWNIKEKIKAEEKLDEVEQENLSEKMRQLSTNATHKKYPIKIMKVIRDQLEIIPNYLTKQNISFKEFMHQVLSSIITTTEKLNNNMDELRKIAILIYKIMVIQTYQYLWKTYFKSGTGQLIVPSETKQKLSYSTNLSIWPKEIKTIALSNKKDKTNGNEICLKFTNGQQNALQHQLKQYQQELNIKANNFQGYTISIQEKLMTYIEQNLNSSLSKKIEHQVELIHYDYHIQALKLEYFQHKPNQYQKQLMIQICQSQYEQETSEQEYELLKQKIAYYNLPSQSFECSTISRYPLVDSIQNLTINLSIVNINNMDRQDNVLNLNQQAPRKKCHGNRRDQRFRRKWRAEKMKPAKIKKLIEKRNRFQKKNKEPTTNIESTKLNKELLSSKQNYQSQPIITTNLTKRKRDISSQQLSSAIDLAIPKTTSSISIAQSSSKRMKNISEIMDNNSIINRNNNDINKHINYRQPMYLTRSSSILYQILNKALNYSLKKKDEKQFINVRLQLLDQQYCLEMDRQLWQSYLDIGLQQHLWPDQFYTMAKTNDFDLCKQYVMNYIENNKRQLNHCHFELTKQEQQFQTCQIKELSFEQMEQQLKELVDRERKYLSKRNNDKLIKFKDDISQKQRLTTISTSALMNNQE</sequence>
<evidence type="ECO:0000256" key="1">
    <source>
        <dbReference type="SAM" id="Coils"/>
    </source>
</evidence>
<dbReference type="AlphaFoldDB" id="A0A816ZEA1"/>
<evidence type="ECO:0000313" key="4">
    <source>
        <dbReference type="Proteomes" id="UP000663856"/>
    </source>
</evidence>